<protein>
    <submittedName>
        <fullName evidence="3">Unplaced genomic scaffold scaffold_8, whole genome shotgun sequence</fullName>
    </submittedName>
</protein>
<dbReference type="EMBL" id="KN833692">
    <property type="protein sequence ID" value="KIK28404.1"/>
    <property type="molecule type" value="Genomic_DNA"/>
</dbReference>
<keyword evidence="2" id="KW-0472">Membrane</keyword>
<accession>A0A0C9ZQL2</accession>
<feature type="region of interest" description="Disordered" evidence="1">
    <location>
        <begin position="332"/>
        <end position="365"/>
    </location>
</feature>
<dbReference type="CDD" id="cd12087">
    <property type="entry name" value="TM_EGFR-like"/>
    <property type="match status" value="1"/>
</dbReference>
<reference evidence="4" key="2">
    <citation type="submission" date="2015-01" db="EMBL/GenBank/DDBJ databases">
        <title>Evolutionary Origins and Diversification of the Mycorrhizal Mutualists.</title>
        <authorList>
            <consortium name="DOE Joint Genome Institute"/>
            <consortium name="Mycorrhizal Genomics Consortium"/>
            <person name="Kohler A."/>
            <person name="Kuo A."/>
            <person name="Nagy L.G."/>
            <person name="Floudas D."/>
            <person name="Copeland A."/>
            <person name="Barry K.W."/>
            <person name="Cichocki N."/>
            <person name="Veneault-Fourrey C."/>
            <person name="LaButti K."/>
            <person name="Lindquist E.A."/>
            <person name="Lipzen A."/>
            <person name="Lundell T."/>
            <person name="Morin E."/>
            <person name="Murat C."/>
            <person name="Riley R."/>
            <person name="Ohm R."/>
            <person name="Sun H."/>
            <person name="Tunlid A."/>
            <person name="Henrissat B."/>
            <person name="Grigoriev I.V."/>
            <person name="Hibbett D.S."/>
            <person name="Martin F."/>
        </authorList>
    </citation>
    <scope>NUCLEOTIDE SEQUENCE [LARGE SCALE GENOMIC DNA]</scope>
    <source>
        <strain evidence="4">441</strain>
    </source>
</reference>
<evidence type="ECO:0000256" key="2">
    <source>
        <dbReference type="SAM" id="Phobius"/>
    </source>
</evidence>
<evidence type="ECO:0000313" key="3">
    <source>
        <dbReference type="EMBL" id="KIK28404.1"/>
    </source>
</evidence>
<gene>
    <name evidence="3" type="ORF">PISMIDRAFT_673378</name>
</gene>
<dbReference type="HOGENOM" id="CLU_033085_1_0_1"/>
<keyword evidence="2" id="KW-0812">Transmembrane</keyword>
<name>A0A0C9ZQL2_9AGAM</name>
<feature type="compositionally biased region" description="Polar residues" evidence="1">
    <location>
        <begin position="332"/>
        <end position="344"/>
    </location>
</feature>
<keyword evidence="2" id="KW-1133">Transmembrane helix</keyword>
<feature type="compositionally biased region" description="Polar residues" evidence="1">
    <location>
        <begin position="406"/>
        <end position="418"/>
    </location>
</feature>
<dbReference type="OrthoDB" id="2591431at2759"/>
<evidence type="ECO:0000256" key="1">
    <source>
        <dbReference type="SAM" id="MobiDB-lite"/>
    </source>
</evidence>
<organism evidence="3 4">
    <name type="scientific">Pisolithus microcarpus 441</name>
    <dbReference type="NCBI Taxonomy" id="765257"/>
    <lineage>
        <taxon>Eukaryota</taxon>
        <taxon>Fungi</taxon>
        <taxon>Dikarya</taxon>
        <taxon>Basidiomycota</taxon>
        <taxon>Agaricomycotina</taxon>
        <taxon>Agaricomycetes</taxon>
        <taxon>Agaricomycetidae</taxon>
        <taxon>Boletales</taxon>
        <taxon>Sclerodermatineae</taxon>
        <taxon>Pisolithaceae</taxon>
        <taxon>Pisolithus</taxon>
    </lineage>
</organism>
<feature type="region of interest" description="Disordered" evidence="1">
    <location>
        <begin position="202"/>
        <end position="226"/>
    </location>
</feature>
<keyword evidence="4" id="KW-1185">Reference proteome</keyword>
<dbReference type="PANTHER" id="PTHR37487:SF3">
    <property type="entry name" value="CLEAVAGE_POLYADENYLATION SPECIFICITY FACTOR A SUBUNIT N-TERMINAL DOMAIN-CONTAINING PROTEIN"/>
    <property type="match status" value="1"/>
</dbReference>
<reference evidence="3 4" key="1">
    <citation type="submission" date="2014-04" db="EMBL/GenBank/DDBJ databases">
        <authorList>
            <consortium name="DOE Joint Genome Institute"/>
            <person name="Kuo A."/>
            <person name="Kohler A."/>
            <person name="Costa M.D."/>
            <person name="Nagy L.G."/>
            <person name="Floudas D."/>
            <person name="Copeland A."/>
            <person name="Barry K.W."/>
            <person name="Cichocki N."/>
            <person name="Veneault-Fourrey C."/>
            <person name="LaButti K."/>
            <person name="Lindquist E.A."/>
            <person name="Lipzen A."/>
            <person name="Lundell T."/>
            <person name="Morin E."/>
            <person name="Murat C."/>
            <person name="Sun H."/>
            <person name="Tunlid A."/>
            <person name="Henrissat B."/>
            <person name="Grigoriev I.V."/>
            <person name="Hibbett D.S."/>
            <person name="Martin F."/>
            <person name="Nordberg H.P."/>
            <person name="Cantor M.N."/>
            <person name="Hua S.X."/>
        </authorList>
    </citation>
    <scope>NUCLEOTIDE SEQUENCE [LARGE SCALE GENOMIC DNA]</scope>
    <source>
        <strain evidence="3 4">441</strain>
    </source>
</reference>
<dbReference type="Proteomes" id="UP000054018">
    <property type="component" value="Unassembled WGS sequence"/>
</dbReference>
<dbReference type="STRING" id="765257.A0A0C9ZQL2"/>
<evidence type="ECO:0000313" key="4">
    <source>
        <dbReference type="Proteomes" id="UP000054018"/>
    </source>
</evidence>
<dbReference type="AlphaFoldDB" id="A0A0C9ZQL2"/>
<feature type="transmembrane region" description="Helical" evidence="2">
    <location>
        <begin position="233"/>
        <end position="255"/>
    </location>
</feature>
<feature type="region of interest" description="Disordered" evidence="1">
    <location>
        <begin position="396"/>
        <end position="421"/>
    </location>
</feature>
<dbReference type="PANTHER" id="PTHR37487">
    <property type="entry name" value="CHROMOSOME 1, WHOLE GENOME SHOTGUN SEQUENCE"/>
    <property type="match status" value="1"/>
</dbReference>
<proteinExistence type="predicted"/>
<sequence>MAKAFNVSVGTATECAPFIISWTGGQSPFQISIFPVYDVPRFYSVPSSAYSGNQGSYTISQLPLSQGKKFVLTISDATGFATGGTTDVIQVAGSTSSSACNTTSPSLSYTFNLPSSLQQCAPYVFNGYQGATLPVTFLGLIPGGEAFVLQSGVTTTSYTWTANIQAGTSIIFAMLDAQNKTGGSSDLETVQLSNDASCLSSSSPSSTASIPQSSQTGSSSPTSSSTKLSTATIIGIVGGGLVALAALVFLGVFLIRKRRKSHSMYTLATSRNAPLLHSGELHDDPGTSTNAHVYPFPYQRDHVRPSLSSGQTTPGMPNRALQDAYSLPRTSTSFAQGSVSTGTPNFAPYSDADMSPPSSTRGKGSMTVMAAPTQFILHTDAEDVPPAASRVIELPPQYSERPGSGWQPSQSRPLSSGTVYGDTDLAYASTALDPNSGHARPH</sequence>